<proteinExistence type="predicted"/>
<dbReference type="GO" id="GO:0003723">
    <property type="term" value="F:RNA binding"/>
    <property type="evidence" value="ECO:0007669"/>
    <property type="project" value="UniProtKB-UniRule"/>
</dbReference>
<dbReference type="Gene3D" id="3.30.70.330">
    <property type="match status" value="1"/>
</dbReference>
<reference evidence="3" key="1">
    <citation type="submission" date="2021-02" db="EMBL/GenBank/DDBJ databases">
        <authorList>
            <person name="Nowell W R."/>
        </authorList>
    </citation>
    <scope>NUCLEOTIDE SEQUENCE</scope>
</reference>
<feature type="non-terminal residue" evidence="3">
    <location>
        <position position="1"/>
    </location>
</feature>
<comment type="caution">
    <text evidence="3">The sequence shown here is derived from an EMBL/GenBank/DDBJ whole genome shotgun (WGS) entry which is preliminary data.</text>
</comment>
<accession>A0A821KK32</accession>
<feature type="domain" description="RRM" evidence="2">
    <location>
        <begin position="39"/>
        <end position="115"/>
    </location>
</feature>
<evidence type="ECO:0000313" key="3">
    <source>
        <dbReference type="EMBL" id="CAF4738115.1"/>
    </source>
</evidence>
<organism evidence="3 4">
    <name type="scientific">Rotaria socialis</name>
    <dbReference type="NCBI Taxonomy" id="392032"/>
    <lineage>
        <taxon>Eukaryota</taxon>
        <taxon>Metazoa</taxon>
        <taxon>Spiralia</taxon>
        <taxon>Gnathifera</taxon>
        <taxon>Rotifera</taxon>
        <taxon>Eurotatoria</taxon>
        <taxon>Bdelloidea</taxon>
        <taxon>Philodinida</taxon>
        <taxon>Philodinidae</taxon>
        <taxon>Rotaria</taxon>
    </lineage>
</organism>
<gene>
    <name evidence="3" type="ORF">UJA718_LOCUS38196</name>
</gene>
<dbReference type="InterPro" id="IPR012677">
    <property type="entry name" value="Nucleotide-bd_a/b_plait_sf"/>
</dbReference>
<name>A0A821KK32_9BILA</name>
<keyword evidence="4" id="KW-1185">Reference proteome</keyword>
<evidence type="ECO:0000259" key="2">
    <source>
        <dbReference type="PROSITE" id="PS50102"/>
    </source>
</evidence>
<sequence>LRAESAHPTERSRGNAHTSEKKLIYVLIRLEQSQTIDSNKIFIAGLPTNMSEQVLFDKLCDVFLTVGKIKINRRTGKPWINLLRQKDNKCQLSGNAGITFEEEESVIEAIKKYNR</sequence>
<dbReference type="InterPro" id="IPR035979">
    <property type="entry name" value="RBD_domain_sf"/>
</dbReference>
<dbReference type="SUPFAM" id="SSF54928">
    <property type="entry name" value="RNA-binding domain, RBD"/>
    <property type="match status" value="1"/>
</dbReference>
<dbReference type="EMBL" id="CAJOBP010038827">
    <property type="protein sequence ID" value="CAF4738115.1"/>
    <property type="molecule type" value="Genomic_DNA"/>
</dbReference>
<dbReference type="AlphaFoldDB" id="A0A821KK32"/>
<dbReference type="PROSITE" id="PS50102">
    <property type="entry name" value="RRM"/>
    <property type="match status" value="1"/>
</dbReference>
<dbReference type="InterPro" id="IPR000504">
    <property type="entry name" value="RRM_dom"/>
</dbReference>
<evidence type="ECO:0000256" key="1">
    <source>
        <dbReference type="PROSITE-ProRule" id="PRU00176"/>
    </source>
</evidence>
<protein>
    <recommendedName>
        <fullName evidence="2">RRM domain-containing protein</fullName>
    </recommendedName>
</protein>
<dbReference type="Proteomes" id="UP000663873">
    <property type="component" value="Unassembled WGS sequence"/>
</dbReference>
<keyword evidence="1" id="KW-0694">RNA-binding</keyword>
<evidence type="ECO:0000313" key="4">
    <source>
        <dbReference type="Proteomes" id="UP000663873"/>
    </source>
</evidence>